<dbReference type="Proteomes" id="UP000230790">
    <property type="component" value="Unassembled WGS sequence"/>
</dbReference>
<gene>
    <name evidence="10" type="primary">gatB</name>
    <name evidence="12" type="ORF">CUN48_02370</name>
</gene>
<comment type="catalytic activity">
    <reaction evidence="8 10">
        <text>L-aspartyl-tRNA(Asn) + L-glutamine + ATP + H2O = L-asparaginyl-tRNA(Asn) + L-glutamate + ADP + phosphate + 2 H(+)</text>
        <dbReference type="Rhea" id="RHEA:14513"/>
        <dbReference type="Rhea" id="RHEA-COMP:9674"/>
        <dbReference type="Rhea" id="RHEA-COMP:9677"/>
        <dbReference type="ChEBI" id="CHEBI:15377"/>
        <dbReference type="ChEBI" id="CHEBI:15378"/>
        <dbReference type="ChEBI" id="CHEBI:29985"/>
        <dbReference type="ChEBI" id="CHEBI:30616"/>
        <dbReference type="ChEBI" id="CHEBI:43474"/>
        <dbReference type="ChEBI" id="CHEBI:58359"/>
        <dbReference type="ChEBI" id="CHEBI:78515"/>
        <dbReference type="ChEBI" id="CHEBI:78516"/>
        <dbReference type="ChEBI" id="CHEBI:456216"/>
    </reaction>
</comment>
<dbReference type="Gene3D" id="1.10.150.380">
    <property type="entry name" value="GatB domain, N-terminal subdomain"/>
    <property type="match status" value="1"/>
</dbReference>
<dbReference type="SUPFAM" id="SSF55931">
    <property type="entry name" value="Glutamine synthetase/guanido kinase"/>
    <property type="match status" value="1"/>
</dbReference>
<dbReference type="InterPro" id="IPR004413">
    <property type="entry name" value="GatB"/>
</dbReference>
<protein>
    <recommendedName>
        <fullName evidence="10">Aspartyl/glutamyl-tRNA(Asn/Gln) amidotransferase subunit B</fullName>
        <shortName evidence="10">Asp/Glu-ADT subunit B</shortName>
        <ecNumber evidence="10">6.3.5.-</ecNumber>
    </recommendedName>
</protein>
<comment type="function">
    <text evidence="7 10">Allows the formation of correctly charged Asn-tRNA(Asn) or Gln-tRNA(Gln) through the transamidation of misacylated Asp-tRNA(Asn) or Glu-tRNA(Gln) in organisms which lack either or both of asparaginyl-tRNA or glutaminyl-tRNA synthetases. The reaction takes place in the presence of glutamine and ATP through an activated phospho-Asp-tRNA(Asn) or phospho-Glu-tRNA(Gln).</text>
</comment>
<dbReference type="NCBIfam" id="NF004014">
    <property type="entry name" value="PRK05477.1-4"/>
    <property type="match status" value="1"/>
</dbReference>
<accession>A0A2M8QFN8</accession>
<dbReference type="HAMAP" id="MF_00121">
    <property type="entry name" value="GatB"/>
    <property type="match status" value="1"/>
</dbReference>
<keyword evidence="12" id="KW-0808">Transferase</keyword>
<dbReference type="InterPro" id="IPR023168">
    <property type="entry name" value="GatB_Yqey_C_2"/>
</dbReference>
<sequence>MEYEVVIGMETHVELDTNSKMFCACSARFFGAEPNVNVCPVCLGMPGALPVINKRAVEFAMMVGLALNCQIARHTFWERKSYWYPDLPKGYQISQYQRPLAYDGWLDVDVRDLSTGNWTEESTRRRIRIRRAHLEEDTGKLTHVGDKSYVDYNRSGVPLLEIVTEPDIRSADEAYAYLSALQQIVRYLGVSTGDMEKGAMRCEPNMSLRPKGSDAFGVKVEIKNLNSLRAVRDAIAYEIRRQTALLERGEAVQQVTLGWDESRGVTVVQREKESAHDYRYFPEPDLPPLEVDDAWLEDVRRRVPELALARQDRYRRDFGLSAYDAVQLTSDRAVAEWFEQVIAAASAADLRARAKAAANWIQTEVFRLMKANGIPNAEIAGIKPSPRQLAELINLVDEQVVNINTARQVFEEMFATGASPRAIVEAKGLAQVSDVDVLRRVVAEVIAAHPGQVQQYRNGQEKVFGFLVGQVMKATKGKGNAQVINQLLREALQP</sequence>
<keyword evidence="5 10" id="KW-0067">ATP-binding</keyword>
<dbReference type="PROSITE" id="PS01234">
    <property type="entry name" value="GATB"/>
    <property type="match status" value="1"/>
</dbReference>
<evidence type="ECO:0000256" key="9">
    <source>
        <dbReference type="ARBA" id="ARBA00047913"/>
    </source>
</evidence>
<name>A0A2M8QFN8_9CHLR</name>
<dbReference type="InterPro" id="IPR003789">
    <property type="entry name" value="Asn/Gln_tRNA_amidoTrase-B-like"/>
</dbReference>
<evidence type="ECO:0000256" key="3">
    <source>
        <dbReference type="ARBA" id="ARBA00022598"/>
    </source>
</evidence>
<dbReference type="Pfam" id="PF02934">
    <property type="entry name" value="GatB_N"/>
    <property type="match status" value="1"/>
</dbReference>
<dbReference type="EMBL" id="PGTN01000009">
    <property type="protein sequence ID" value="PJF48633.1"/>
    <property type="molecule type" value="Genomic_DNA"/>
</dbReference>
<feature type="domain" description="Asn/Gln amidotransferase" evidence="11">
    <location>
        <begin position="336"/>
        <end position="492"/>
    </location>
</feature>
<evidence type="ECO:0000313" key="13">
    <source>
        <dbReference type="Proteomes" id="UP000230790"/>
    </source>
</evidence>
<dbReference type="SMART" id="SM00845">
    <property type="entry name" value="GatB_Yqey"/>
    <property type="match status" value="1"/>
</dbReference>
<evidence type="ECO:0000256" key="5">
    <source>
        <dbReference type="ARBA" id="ARBA00022840"/>
    </source>
</evidence>
<dbReference type="AlphaFoldDB" id="A0A2M8QFN8"/>
<evidence type="ECO:0000256" key="2">
    <source>
        <dbReference type="ARBA" id="ARBA00011123"/>
    </source>
</evidence>
<proteinExistence type="inferred from homology"/>
<dbReference type="SUPFAM" id="SSF89095">
    <property type="entry name" value="GatB/YqeY motif"/>
    <property type="match status" value="2"/>
</dbReference>
<keyword evidence="4 10" id="KW-0547">Nucleotide-binding</keyword>
<dbReference type="InterPro" id="IPR018027">
    <property type="entry name" value="Asn/Gln_amidotransferase"/>
</dbReference>
<dbReference type="Pfam" id="PF02637">
    <property type="entry name" value="GatB_Yqey"/>
    <property type="match status" value="1"/>
</dbReference>
<dbReference type="GO" id="GO:0006412">
    <property type="term" value="P:translation"/>
    <property type="evidence" value="ECO:0007669"/>
    <property type="project" value="UniProtKB-UniRule"/>
</dbReference>
<dbReference type="GO" id="GO:0070681">
    <property type="term" value="P:glutaminyl-tRNAGln biosynthesis via transamidation"/>
    <property type="evidence" value="ECO:0007669"/>
    <property type="project" value="TreeGrafter"/>
</dbReference>
<keyword evidence="6 10" id="KW-0648">Protein biosynthesis</keyword>
<dbReference type="PANTHER" id="PTHR11659:SF0">
    <property type="entry name" value="GLUTAMYL-TRNA(GLN) AMIDOTRANSFERASE SUBUNIT B, MITOCHONDRIAL"/>
    <property type="match status" value="1"/>
</dbReference>
<evidence type="ECO:0000313" key="12">
    <source>
        <dbReference type="EMBL" id="PJF48633.1"/>
    </source>
</evidence>
<comment type="similarity">
    <text evidence="1 10">Belongs to the GatB/GatE family. GatB subfamily.</text>
</comment>
<evidence type="ECO:0000256" key="4">
    <source>
        <dbReference type="ARBA" id="ARBA00022741"/>
    </source>
</evidence>
<dbReference type="InterPro" id="IPR042114">
    <property type="entry name" value="GatB_C_1"/>
</dbReference>
<dbReference type="GO" id="GO:0050567">
    <property type="term" value="F:glutaminyl-tRNA synthase (glutamine-hydrolyzing) activity"/>
    <property type="evidence" value="ECO:0007669"/>
    <property type="project" value="UniProtKB-UniRule"/>
</dbReference>
<evidence type="ECO:0000256" key="6">
    <source>
        <dbReference type="ARBA" id="ARBA00022917"/>
    </source>
</evidence>
<reference evidence="12 13" key="1">
    <citation type="submission" date="2017-11" db="EMBL/GenBank/DDBJ databases">
        <title>Evolution of Phototrophy in the Chloroflexi Phylum Driven by Horizontal Gene Transfer.</title>
        <authorList>
            <person name="Ward L.M."/>
            <person name="Hemp J."/>
            <person name="Shih P.M."/>
            <person name="Mcglynn S.E."/>
            <person name="Fischer W."/>
        </authorList>
    </citation>
    <scope>NUCLEOTIDE SEQUENCE [LARGE SCALE GENOMIC DNA]</scope>
    <source>
        <strain evidence="12">JP3_7</strain>
    </source>
</reference>
<evidence type="ECO:0000256" key="1">
    <source>
        <dbReference type="ARBA" id="ARBA00005306"/>
    </source>
</evidence>
<dbReference type="GO" id="GO:0016740">
    <property type="term" value="F:transferase activity"/>
    <property type="evidence" value="ECO:0007669"/>
    <property type="project" value="UniProtKB-KW"/>
</dbReference>
<dbReference type="InterPro" id="IPR017958">
    <property type="entry name" value="Gln-tRNA_amidoTrfase_suB_CS"/>
</dbReference>
<dbReference type="NCBIfam" id="TIGR00133">
    <property type="entry name" value="gatB"/>
    <property type="match status" value="1"/>
</dbReference>
<dbReference type="EC" id="6.3.5.-" evidence="10"/>
<evidence type="ECO:0000256" key="8">
    <source>
        <dbReference type="ARBA" id="ARBA00047380"/>
    </source>
</evidence>
<comment type="subunit">
    <text evidence="2 10">Heterotrimer of A, B and C subunits.</text>
</comment>
<dbReference type="FunFam" id="1.10.10.410:FF:000001">
    <property type="entry name" value="Aspartyl/glutamyl-tRNA(Asn/Gln) amidotransferase subunit B"/>
    <property type="match status" value="1"/>
</dbReference>
<dbReference type="InterPro" id="IPR006075">
    <property type="entry name" value="Asn/Gln-tRNA_Trfase_suB/E_cat"/>
</dbReference>
<dbReference type="InterPro" id="IPR017959">
    <property type="entry name" value="Asn/Gln-tRNA_amidoTrfase_suB/E"/>
</dbReference>
<dbReference type="InterPro" id="IPR014746">
    <property type="entry name" value="Gln_synth/guanido_kin_cat_dom"/>
</dbReference>
<evidence type="ECO:0000256" key="10">
    <source>
        <dbReference type="HAMAP-Rule" id="MF_00121"/>
    </source>
</evidence>
<dbReference type="PANTHER" id="PTHR11659">
    <property type="entry name" value="GLUTAMYL-TRNA GLN AMIDOTRANSFERASE SUBUNIT B MITOCHONDRIAL AND PROKARYOTIC PET112-RELATED"/>
    <property type="match status" value="1"/>
</dbReference>
<dbReference type="GO" id="GO:0050566">
    <property type="term" value="F:asparaginyl-tRNA synthase (glutamine-hydrolyzing) activity"/>
    <property type="evidence" value="ECO:0007669"/>
    <property type="project" value="RHEA"/>
</dbReference>
<comment type="caution">
    <text evidence="12">The sequence shown here is derived from an EMBL/GenBank/DDBJ whole genome shotgun (WGS) entry which is preliminary data.</text>
</comment>
<keyword evidence="3 10" id="KW-0436">Ligase</keyword>
<comment type="catalytic activity">
    <reaction evidence="9 10">
        <text>L-glutamyl-tRNA(Gln) + L-glutamine + ATP + H2O = L-glutaminyl-tRNA(Gln) + L-glutamate + ADP + phosphate + H(+)</text>
        <dbReference type="Rhea" id="RHEA:17521"/>
        <dbReference type="Rhea" id="RHEA-COMP:9681"/>
        <dbReference type="Rhea" id="RHEA-COMP:9684"/>
        <dbReference type="ChEBI" id="CHEBI:15377"/>
        <dbReference type="ChEBI" id="CHEBI:15378"/>
        <dbReference type="ChEBI" id="CHEBI:29985"/>
        <dbReference type="ChEBI" id="CHEBI:30616"/>
        <dbReference type="ChEBI" id="CHEBI:43474"/>
        <dbReference type="ChEBI" id="CHEBI:58359"/>
        <dbReference type="ChEBI" id="CHEBI:78520"/>
        <dbReference type="ChEBI" id="CHEBI:78521"/>
        <dbReference type="ChEBI" id="CHEBI:456216"/>
    </reaction>
</comment>
<evidence type="ECO:0000256" key="7">
    <source>
        <dbReference type="ARBA" id="ARBA00024799"/>
    </source>
</evidence>
<dbReference type="Gene3D" id="1.10.10.410">
    <property type="match status" value="1"/>
</dbReference>
<evidence type="ECO:0000259" key="11">
    <source>
        <dbReference type="SMART" id="SM00845"/>
    </source>
</evidence>
<dbReference type="GO" id="GO:0005524">
    <property type="term" value="F:ATP binding"/>
    <property type="evidence" value="ECO:0007669"/>
    <property type="project" value="UniProtKB-KW"/>
</dbReference>
<dbReference type="NCBIfam" id="NF004012">
    <property type="entry name" value="PRK05477.1-2"/>
    <property type="match status" value="1"/>
</dbReference>
<organism evidence="12 13">
    <name type="scientific">Candidatus Thermofonsia Clade 3 bacterium</name>
    <dbReference type="NCBI Taxonomy" id="2364212"/>
    <lineage>
        <taxon>Bacteria</taxon>
        <taxon>Bacillati</taxon>
        <taxon>Chloroflexota</taxon>
        <taxon>Candidatus Thermofontia</taxon>
        <taxon>Candidatus Thermofonsia Clade 3</taxon>
    </lineage>
</organism>